<feature type="region of interest" description="Disordered" evidence="3">
    <location>
        <begin position="1"/>
        <end position="93"/>
    </location>
</feature>
<feature type="compositionally biased region" description="Gly residues" evidence="3">
    <location>
        <begin position="72"/>
        <end position="88"/>
    </location>
</feature>
<comment type="subcellular location">
    <subcellularLocation>
        <location evidence="1">Archaeal flagellum</location>
    </subcellularLocation>
</comment>
<dbReference type="Proteomes" id="UP000199170">
    <property type="component" value="Unassembled WGS sequence"/>
</dbReference>
<feature type="region of interest" description="Disordered" evidence="3">
    <location>
        <begin position="109"/>
        <end position="128"/>
    </location>
</feature>
<dbReference type="PANTHER" id="PTHR40698">
    <property type="entry name" value="FLAGELLA-RELATED PROTEIN E-RELATED-RELATED"/>
    <property type="match status" value="1"/>
</dbReference>
<dbReference type="OrthoDB" id="308199at2157"/>
<feature type="compositionally biased region" description="Polar residues" evidence="3">
    <location>
        <begin position="109"/>
        <end position="119"/>
    </location>
</feature>
<dbReference type="Pfam" id="PF04659">
    <property type="entry name" value="Arch_fla_DE"/>
    <property type="match status" value="1"/>
</dbReference>
<evidence type="ECO:0000256" key="1">
    <source>
        <dbReference type="ARBA" id="ARBA00004618"/>
    </source>
</evidence>
<feature type="compositionally biased region" description="Acidic residues" evidence="3">
    <location>
        <begin position="317"/>
        <end position="350"/>
    </location>
</feature>
<dbReference type="InterPro" id="IPR009205">
    <property type="entry name" value="FlaC_arc"/>
</dbReference>
<evidence type="ECO:0000256" key="2">
    <source>
        <dbReference type="ARBA" id="ARBA00022440"/>
    </source>
</evidence>
<feature type="domain" description="Archaeal flagella protein FlaD/E" evidence="4">
    <location>
        <begin position="388"/>
        <end position="478"/>
    </location>
</feature>
<evidence type="ECO:0000259" key="4">
    <source>
        <dbReference type="Pfam" id="PF04659"/>
    </source>
</evidence>
<feature type="compositionally biased region" description="Low complexity" evidence="3">
    <location>
        <begin position="363"/>
        <end position="380"/>
    </location>
</feature>
<protein>
    <submittedName>
        <fullName evidence="5">Flagellar protein FlaC</fullName>
    </submittedName>
</protein>
<gene>
    <name evidence="5" type="ORF">SAMN04487946_1013</name>
</gene>
<feature type="compositionally biased region" description="Acidic residues" evidence="3">
    <location>
        <begin position="258"/>
        <end position="284"/>
    </location>
</feature>
<feature type="region of interest" description="Disordered" evidence="3">
    <location>
        <begin position="178"/>
        <end position="385"/>
    </location>
</feature>
<name>A0A1H3CGV9_9EURY</name>
<dbReference type="STRING" id="660517.SAMN04487946_1013"/>
<keyword evidence="6" id="KW-1185">Reference proteome</keyword>
<proteinExistence type="predicted"/>
<feature type="compositionally biased region" description="Acidic residues" evidence="3">
    <location>
        <begin position="293"/>
        <end position="309"/>
    </location>
</feature>
<dbReference type="GO" id="GO:0097589">
    <property type="term" value="C:archaeal-type flagellum"/>
    <property type="evidence" value="ECO:0007669"/>
    <property type="project" value="UniProtKB-SubCell"/>
</dbReference>
<feature type="compositionally biased region" description="Acidic residues" evidence="3">
    <location>
        <begin position="25"/>
        <end position="44"/>
    </location>
</feature>
<feature type="compositionally biased region" description="Acidic residues" evidence="3">
    <location>
        <begin position="53"/>
        <end position="71"/>
    </location>
</feature>
<dbReference type="AlphaFoldDB" id="A0A1H3CGV9"/>
<dbReference type="Pfam" id="PF05377">
    <property type="entry name" value="FlaC_arch"/>
    <property type="match status" value="1"/>
</dbReference>
<dbReference type="PANTHER" id="PTHR40698:SF1">
    <property type="entry name" value="FLAGELLA-RELATED PROTEIN D-RELATED"/>
    <property type="match status" value="1"/>
</dbReference>
<keyword evidence="5" id="KW-0966">Cell projection</keyword>
<sequence>MGVMNWIDGDSDDEESDTLATDGLGFDEDLDDLDGEMGDLDGGGDDNLGGGMDDFDDGMGDFDGEMDEMGDLDGGGGDDFGGGGGDFGGAEVDPDTIAEMEDRISELENQVSSTTSEMNTVREENKQIGETVEELDETVRKLLDIYEMVTRGINPFVDDAREMGGLEGDGAFGLFEMEEETEESLDSEVASADAESFFDEDFGDLDAAEDEAELAAEDELADEERVDPAEALDEDDDDAADGDTGGGASFDDLKSEYEENEGWDEMEEADAAAESADEEAEFDEMQDHVGGDLEGDDADADETEDEEMTAEEKIDDALDGMDAAEEIEADESLFEAEDIDETEDAVEDAGTEATNGTAESTHAHSAADAGDSAAEPGSASRQEAPADTDAYLTELPARYTAESVALEWTRFLVDVGGAIGAARALRQYRSLGWITRNVERTMCEHVRNAATAGETERPEDLRAEHHRESLTYISRLAGDVSEARLLDELSALGGGARGIRR</sequence>
<dbReference type="InterPro" id="IPR052494">
    <property type="entry name" value="Flagella_assembly_related"/>
</dbReference>
<reference evidence="6" key="1">
    <citation type="submission" date="2016-10" db="EMBL/GenBank/DDBJ databases">
        <authorList>
            <person name="Varghese N."/>
            <person name="Submissions S."/>
        </authorList>
    </citation>
    <scope>NUCLEOTIDE SEQUENCE [LARGE SCALE GENOMIC DNA]</scope>
    <source>
        <strain evidence="6">CGMCC 1.10118</strain>
    </source>
</reference>
<accession>A0A1H3CGV9</accession>
<dbReference type="InterPro" id="IPR006752">
    <property type="entry name" value="Arch_fla_DE"/>
</dbReference>
<feature type="compositionally biased region" description="Acidic residues" evidence="3">
    <location>
        <begin position="196"/>
        <end position="241"/>
    </location>
</feature>
<dbReference type="EMBL" id="FNPB01000001">
    <property type="protein sequence ID" value="SDX53138.1"/>
    <property type="molecule type" value="Genomic_DNA"/>
</dbReference>
<evidence type="ECO:0000313" key="5">
    <source>
        <dbReference type="EMBL" id="SDX53138.1"/>
    </source>
</evidence>
<dbReference type="RefSeq" id="WP_089763784.1">
    <property type="nucleotide sequence ID" value="NZ_FNPB01000001.1"/>
</dbReference>
<keyword evidence="5" id="KW-0282">Flagellum</keyword>
<evidence type="ECO:0000256" key="3">
    <source>
        <dbReference type="SAM" id="MobiDB-lite"/>
    </source>
</evidence>
<dbReference type="GO" id="GO:0097588">
    <property type="term" value="P:archaeal or bacterial-type flagellum-dependent cell motility"/>
    <property type="evidence" value="ECO:0007669"/>
    <property type="project" value="InterPro"/>
</dbReference>
<evidence type="ECO:0000313" key="6">
    <source>
        <dbReference type="Proteomes" id="UP000199170"/>
    </source>
</evidence>
<keyword evidence="2" id="KW-0974">Archaeal flagellum</keyword>
<keyword evidence="5" id="KW-0969">Cilium</keyword>
<organism evidence="5 6">
    <name type="scientific">Halobellus clavatus</name>
    <dbReference type="NCBI Taxonomy" id="660517"/>
    <lineage>
        <taxon>Archaea</taxon>
        <taxon>Methanobacteriati</taxon>
        <taxon>Methanobacteriota</taxon>
        <taxon>Stenosarchaea group</taxon>
        <taxon>Halobacteria</taxon>
        <taxon>Halobacteriales</taxon>
        <taxon>Haloferacaceae</taxon>
        <taxon>Halobellus</taxon>
    </lineage>
</organism>